<dbReference type="Pfam" id="PF19457">
    <property type="entry name" value="DUF5994"/>
    <property type="match status" value="1"/>
</dbReference>
<evidence type="ECO:0000313" key="2">
    <source>
        <dbReference type="Proteomes" id="UP000221961"/>
    </source>
</evidence>
<gene>
    <name evidence="1" type="ORF">CRH09_32245</name>
</gene>
<proteinExistence type="predicted"/>
<evidence type="ECO:0000313" key="1">
    <source>
        <dbReference type="EMBL" id="ATL70163.1"/>
    </source>
</evidence>
<dbReference type="InterPro" id="IPR046036">
    <property type="entry name" value="DUF5994"/>
</dbReference>
<dbReference type="Proteomes" id="UP000221961">
    <property type="component" value="Chromosome"/>
</dbReference>
<dbReference type="GeneID" id="88361945"/>
<name>A0A291RRR0_9NOCA</name>
<protein>
    <submittedName>
        <fullName evidence="1">Uncharacterized protein</fullName>
    </submittedName>
</protein>
<dbReference type="EMBL" id="CP023778">
    <property type="protein sequence ID" value="ATL70163.1"/>
    <property type="molecule type" value="Genomic_DNA"/>
</dbReference>
<dbReference type="AlphaFoldDB" id="A0A291RRR0"/>
<sequence length="141" mass="16126">MTWQSNGIDAWRHGPFTHQLRLALDVAVTGSVDGFWWPHSRNLTDELPALLATLELRLGSIDRVIYHLDEWATAPDTFDFDRHRVRLDGYRHMPARTLEVLGVDLDARLILRTITPLDETEVVTAIQHRGRSALGKRPLAR</sequence>
<dbReference type="KEGG" id="ntp:CRH09_32245"/>
<organism evidence="1 2">
    <name type="scientific">Nocardia terpenica</name>
    <dbReference type="NCBI Taxonomy" id="455432"/>
    <lineage>
        <taxon>Bacteria</taxon>
        <taxon>Bacillati</taxon>
        <taxon>Actinomycetota</taxon>
        <taxon>Actinomycetes</taxon>
        <taxon>Mycobacteriales</taxon>
        <taxon>Nocardiaceae</taxon>
        <taxon>Nocardia</taxon>
    </lineage>
</organism>
<dbReference type="RefSeq" id="WP_098697153.1">
    <property type="nucleotide sequence ID" value="NZ_CP023778.1"/>
</dbReference>
<reference evidence="1 2" key="1">
    <citation type="submission" date="2017-10" db="EMBL/GenBank/DDBJ databases">
        <title>Comparative genomics between pathogenic Norcardia.</title>
        <authorList>
            <person name="Zeng L."/>
        </authorList>
    </citation>
    <scope>NUCLEOTIDE SEQUENCE [LARGE SCALE GENOMIC DNA]</scope>
    <source>
        <strain evidence="1 2">NC_YFY_NT001</strain>
    </source>
</reference>
<accession>A0A291RRR0</accession>